<protein>
    <recommendedName>
        <fullName evidence="1">RNase H type-1 domain-containing protein</fullName>
    </recommendedName>
</protein>
<gene>
    <name evidence="2" type="ORF">Sradi_6114700</name>
</gene>
<organism evidence="2">
    <name type="scientific">Sesamum radiatum</name>
    <name type="common">Black benniseed</name>
    <dbReference type="NCBI Taxonomy" id="300843"/>
    <lineage>
        <taxon>Eukaryota</taxon>
        <taxon>Viridiplantae</taxon>
        <taxon>Streptophyta</taxon>
        <taxon>Embryophyta</taxon>
        <taxon>Tracheophyta</taxon>
        <taxon>Spermatophyta</taxon>
        <taxon>Magnoliopsida</taxon>
        <taxon>eudicotyledons</taxon>
        <taxon>Gunneridae</taxon>
        <taxon>Pentapetalae</taxon>
        <taxon>asterids</taxon>
        <taxon>lamiids</taxon>
        <taxon>Lamiales</taxon>
        <taxon>Pedaliaceae</taxon>
        <taxon>Sesamum</taxon>
    </lineage>
</organism>
<evidence type="ECO:0000313" key="2">
    <source>
        <dbReference type="EMBL" id="KAL0306974.1"/>
    </source>
</evidence>
<dbReference type="Gene3D" id="3.30.420.10">
    <property type="entry name" value="Ribonuclease H-like superfamily/Ribonuclease H"/>
    <property type="match status" value="1"/>
</dbReference>
<comment type="caution">
    <text evidence="2">The sequence shown here is derived from an EMBL/GenBank/DDBJ whole genome shotgun (WGS) entry which is preliminary data.</text>
</comment>
<dbReference type="EMBL" id="JACGWJ010000028">
    <property type="protein sequence ID" value="KAL0306974.1"/>
    <property type="molecule type" value="Genomic_DNA"/>
</dbReference>
<dbReference type="PANTHER" id="PTHR48475:SF2">
    <property type="entry name" value="RIBONUCLEASE H"/>
    <property type="match status" value="1"/>
</dbReference>
<dbReference type="InterPro" id="IPR002156">
    <property type="entry name" value="RNaseH_domain"/>
</dbReference>
<reference evidence="2" key="1">
    <citation type="submission" date="2020-06" db="EMBL/GenBank/DDBJ databases">
        <authorList>
            <person name="Li T."/>
            <person name="Hu X."/>
            <person name="Zhang T."/>
            <person name="Song X."/>
            <person name="Zhang H."/>
            <person name="Dai N."/>
            <person name="Sheng W."/>
            <person name="Hou X."/>
            <person name="Wei L."/>
        </authorList>
    </citation>
    <scope>NUCLEOTIDE SEQUENCE</scope>
    <source>
        <strain evidence="2">G02</strain>
        <tissue evidence="2">Leaf</tissue>
    </source>
</reference>
<evidence type="ECO:0000259" key="1">
    <source>
        <dbReference type="Pfam" id="PF13456"/>
    </source>
</evidence>
<reference evidence="2" key="2">
    <citation type="journal article" date="2024" name="Plant">
        <title>Genomic evolution and insights into agronomic trait innovations of Sesamum species.</title>
        <authorList>
            <person name="Miao H."/>
            <person name="Wang L."/>
            <person name="Qu L."/>
            <person name="Liu H."/>
            <person name="Sun Y."/>
            <person name="Le M."/>
            <person name="Wang Q."/>
            <person name="Wei S."/>
            <person name="Zheng Y."/>
            <person name="Lin W."/>
            <person name="Duan Y."/>
            <person name="Cao H."/>
            <person name="Xiong S."/>
            <person name="Wang X."/>
            <person name="Wei L."/>
            <person name="Li C."/>
            <person name="Ma Q."/>
            <person name="Ju M."/>
            <person name="Zhao R."/>
            <person name="Li G."/>
            <person name="Mu C."/>
            <person name="Tian Q."/>
            <person name="Mei H."/>
            <person name="Zhang T."/>
            <person name="Gao T."/>
            <person name="Zhang H."/>
        </authorList>
    </citation>
    <scope>NUCLEOTIDE SEQUENCE</scope>
    <source>
        <strain evidence="2">G02</strain>
    </source>
</reference>
<feature type="domain" description="RNase H type-1" evidence="1">
    <location>
        <begin position="74"/>
        <end position="161"/>
    </location>
</feature>
<sequence length="162" mass="17993">MLMNHPLKQVLSSPELYEKMVKCVVELSELGIEFHSRLAIKAQVLADFVVELTYDKACISTPTWDLYVEGSSTSMDRGAGIVLVSSQGDKFKCTAKLEYPSSNNEVEYETLLVGGKLALAAGAKKIIIYSYLQLVVNQIQGSYEAQGEKMAKYFVKAKRLLE</sequence>
<name>A0AAW2KJH3_SESRA</name>
<dbReference type="GO" id="GO:0003676">
    <property type="term" value="F:nucleic acid binding"/>
    <property type="evidence" value="ECO:0007669"/>
    <property type="project" value="InterPro"/>
</dbReference>
<accession>A0AAW2KJH3</accession>
<dbReference type="SUPFAM" id="SSF53098">
    <property type="entry name" value="Ribonuclease H-like"/>
    <property type="match status" value="1"/>
</dbReference>
<dbReference type="AlphaFoldDB" id="A0AAW2KJH3"/>
<dbReference type="Pfam" id="PF13456">
    <property type="entry name" value="RVT_3"/>
    <property type="match status" value="1"/>
</dbReference>
<dbReference type="InterPro" id="IPR012337">
    <property type="entry name" value="RNaseH-like_sf"/>
</dbReference>
<proteinExistence type="predicted"/>
<dbReference type="PANTHER" id="PTHR48475">
    <property type="entry name" value="RIBONUCLEASE H"/>
    <property type="match status" value="1"/>
</dbReference>
<dbReference type="InterPro" id="IPR036397">
    <property type="entry name" value="RNaseH_sf"/>
</dbReference>
<dbReference type="GO" id="GO:0004523">
    <property type="term" value="F:RNA-DNA hybrid ribonuclease activity"/>
    <property type="evidence" value="ECO:0007669"/>
    <property type="project" value="InterPro"/>
</dbReference>